<proteinExistence type="inferred from homology"/>
<evidence type="ECO:0000256" key="1">
    <source>
        <dbReference type="ARBA" id="ARBA00004141"/>
    </source>
</evidence>
<evidence type="ECO:0000256" key="4">
    <source>
        <dbReference type="ARBA" id="ARBA00010031"/>
    </source>
</evidence>
<accession>A0AA39GF05</accession>
<dbReference type="GO" id="GO:0046872">
    <property type="term" value="F:metal ion binding"/>
    <property type="evidence" value="ECO:0007669"/>
    <property type="project" value="UniProtKB-UniRule"/>
</dbReference>
<feature type="transmembrane region" description="Helical" evidence="15">
    <location>
        <begin position="100"/>
        <end position="119"/>
    </location>
</feature>
<keyword evidence="10 15" id="KW-0472">Membrane</keyword>
<dbReference type="GO" id="GO:0005576">
    <property type="term" value="C:extracellular region"/>
    <property type="evidence" value="ECO:0007669"/>
    <property type="project" value="UniProtKB-SubCell"/>
</dbReference>
<evidence type="ECO:0000256" key="16">
    <source>
        <dbReference type="SAM" id="SignalP"/>
    </source>
</evidence>
<feature type="disulfide bond" evidence="14">
    <location>
        <begin position="31"/>
        <end position="71"/>
    </location>
</feature>
<organism evidence="18 19">
    <name type="scientific">Sarocladium strictum</name>
    <name type="common">Black bundle disease fungus</name>
    <name type="synonym">Acremonium strictum</name>
    <dbReference type="NCBI Taxonomy" id="5046"/>
    <lineage>
        <taxon>Eukaryota</taxon>
        <taxon>Fungi</taxon>
        <taxon>Dikarya</taxon>
        <taxon>Ascomycota</taxon>
        <taxon>Pezizomycotina</taxon>
        <taxon>Sordariomycetes</taxon>
        <taxon>Hypocreomycetidae</taxon>
        <taxon>Hypocreales</taxon>
        <taxon>Sarocladiaceae</taxon>
        <taxon>Sarocladium</taxon>
    </lineage>
</organism>
<feature type="binding site" description="axial binding residue" evidence="14">
    <location>
        <position position="49"/>
    </location>
    <ligand>
        <name>heme</name>
        <dbReference type="ChEBI" id="CHEBI:30413"/>
    </ligand>
    <ligandPart>
        <name>Fe</name>
        <dbReference type="ChEBI" id="CHEBI:18248"/>
    </ligandPart>
</feature>
<feature type="transmembrane region" description="Helical" evidence="15">
    <location>
        <begin position="175"/>
        <end position="198"/>
    </location>
</feature>
<evidence type="ECO:0000313" key="19">
    <source>
        <dbReference type="Proteomes" id="UP001175261"/>
    </source>
</evidence>
<feature type="transmembrane region" description="Helical" evidence="15">
    <location>
        <begin position="131"/>
        <end position="155"/>
    </location>
</feature>
<feature type="disulfide bond" evidence="14">
    <location>
        <begin position="35"/>
        <end position="66"/>
    </location>
</feature>
<feature type="chain" id="PRO_5041388225" description="CFEM domain-containing protein" evidence="16">
    <location>
        <begin position="18"/>
        <end position="465"/>
    </location>
</feature>
<feature type="disulfide bond" evidence="14">
    <location>
        <begin position="45"/>
        <end position="52"/>
    </location>
</feature>
<evidence type="ECO:0000259" key="17">
    <source>
        <dbReference type="PROSITE" id="PS52012"/>
    </source>
</evidence>
<keyword evidence="8 16" id="KW-0732">Signal</keyword>
<dbReference type="PANTHER" id="PTHR33048:SF143">
    <property type="entry name" value="EXTRACELLULAR MEMBRANE PROTEIN CFEM DOMAIN-CONTAINING PROTEIN-RELATED"/>
    <property type="match status" value="1"/>
</dbReference>
<keyword evidence="5" id="KW-0964">Secreted</keyword>
<dbReference type="Proteomes" id="UP001175261">
    <property type="component" value="Unassembled WGS sequence"/>
</dbReference>
<evidence type="ECO:0000256" key="14">
    <source>
        <dbReference type="PROSITE-ProRule" id="PRU01356"/>
    </source>
</evidence>
<keyword evidence="7 15" id="KW-0812">Transmembrane</keyword>
<name>A0AA39GF05_SARSR</name>
<evidence type="ECO:0000256" key="10">
    <source>
        <dbReference type="ARBA" id="ARBA00023136"/>
    </source>
</evidence>
<keyword evidence="14" id="KW-0349">Heme</keyword>
<dbReference type="Pfam" id="PF05730">
    <property type="entry name" value="CFEM"/>
    <property type="match status" value="1"/>
</dbReference>
<gene>
    <name evidence="18" type="ORF">NLU13_7820</name>
</gene>
<dbReference type="EMBL" id="JAPDFR010000007">
    <property type="protein sequence ID" value="KAK0385344.1"/>
    <property type="molecule type" value="Genomic_DNA"/>
</dbReference>
<comment type="caution">
    <text evidence="18">The sequence shown here is derived from an EMBL/GenBank/DDBJ whole genome shotgun (WGS) entry which is preliminary data.</text>
</comment>
<comment type="similarity">
    <text evidence="13">Belongs to the SAT4 family.</text>
</comment>
<evidence type="ECO:0000256" key="8">
    <source>
        <dbReference type="ARBA" id="ARBA00022729"/>
    </source>
</evidence>
<keyword evidence="11 14" id="KW-1015">Disulfide bond</keyword>
<comment type="similarity">
    <text evidence="4">Belongs to the RBT5 family.</text>
</comment>
<evidence type="ECO:0000256" key="13">
    <source>
        <dbReference type="ARBA" id="ARBA00038359"/>
    </source>
</evidence>
<feature type="transmembrane region" description="Helical" evidence="15">
    <location>
        <begin position="331"/>
        <end position="354"/>
    </location>
</feature>
<evidence type="ECO:0000256" key="7">
    <source>
        <dbReference type="ARBA" id="ARBA00022692"/>
    </source>
</evidence>
<dbReference type="InterPro" id="IPR008427">
    <property type="entry name" value="Extracellular_membr_CFEM_dom"/>
</dbReference>
<evidence type="ECO:0000256" key="5">
    <source>
        <dbReference type="ARBA" id="ARBA00022525"/>
    </source>
</evidence>
<evidence type="ECO:0000256" key="2">
    <source>
        <dbReference type="ARBA" id="ARBA00004589"/>
    </source>
</evidence>
<keyword evidence="19" id="KW-1185">Reference proteome</keyword>
<evidence type="ECO:0000256" key="12">
    <source>
        <dbReference type="ARBA" id="ARBA00023288"/>
    </source>
</evidence>
<keyword evidence="6" id="KW-0336">GPI-anchor</keyword>
<dbReference type="AlphaFoldDB" id="A0AA39GF05"/>
<keyword evidence="12" id="KW-0449">Lipoprotein</keyword>
<keyword evidence="14" id="KW-0408">Iron</keyword>
<keyword evidence="9 15" id="KW-1133">Transmembrane helix</keyword>
<evidence type="ECO:0000256" key="11">
    <source>
        <dbReference type="ARBA" id="ARBA00023157"/>
    </source>
</evidence>
<feature type="transmembrane region" description="Helical" evidence="15">
    <location>
        <begin position="291"/>
        <end position="311"/>
    </location>
</feature>
<evidence type="ECO:0000256" key="6">
    <source>
        <dbReference type="ARBA" id="ARBA00022622"/>
    </source>
</evidence>
<evidence type="ECO:0000256" key="15">
    <source>
        <dbReference type="SAM" id="Phobius"/>
    </source>
</evidence>
<reference evidence="18" key="1">
    <citation type="submission" date="2022-10" db="EMBL/GenBank/DDBJ databases">
        <title>Determination and structural analysis of whole genome sequence of Sarocladium strictum F4-1.</title>
        <authorList>
            <person name="Hu L."/>
            <person name="Jiang Y."/>
        </authorList>
    </citation>
    <scope>NUCLEOTIDE SEQUENCE</scope>
    <source>
        <strain evidence="18">F4-1</strain>
    </source>
</reference>
<dbReference type="PANTHER" id="PTHR33048">
    <property type="entry name" value="PTH11-LIKE INTEGRAL MEMBRANE PROTEIN (AFU_ORTHOLOGUE AFUA_5G11245)"/>
    <property type="match status" value="1"/>
</dbReference>
<feature type="domain" description="CFEM" evidence="17">
    <location>
        <begin position="4"/>
        <end position="112"/>
    </location>
</feature>
<feature type="signal peptide" evidence="16">
    <location>
        <begin position="1"/>
        <end position="17"/>
    </location>
</feature>
<dbReference type="Pfam" id="PF20684">
    <property type="entry name" value="Fung_rhodopsin"/>
    <property type="match status" value="1"/>
</dbReference>
<evidence type="ECO:0000256" key="9">
    <source>
        <dbReference type="ARBA" id="ARBA00022989"/>
    </source>
</evidence>
<dbReference type="PROSITE" id="PS52012">
    <property type="entry name" value="CFEM"/>
    <property type="match status" value="1"/>
</dbReference>
<evidence type="ECO:0000256" key="3">
    <source>
        <dbReference type="ARBA" id="ARBA00004613"/>
    </source>
</evidence>
<feature type="transmembrane region" description="Helical" evidence="15">
    <location>
        <begin position="257"/>
        <end position="279"/>
    </location>
</feature>
<sequence length="465" mass="51460">MRVLPFLLLNTLPLALAQGDLSSTLGSYPSCAQPCILTAITGGLCSPLDSFCICNNDNFRTNVTECVQASCTVIDALGTKNTSLTSCGAPVRDRSHHLAAHTYTLFAFAMLMMVIRIGYKLVMRLDFGMDDWLLIASAVTVIAETTIAATELLPNGMGRDIWTLRADQITNFLKFWYVIAIIYFLQTCLVKLAFIAFYMRIFTTQSTRRILWATFVAVAAWGLSFIFVGIFVCNPVSYIWTLWDGQHKGKCVSDAAYVWANAGSNIGLDIWVLAIPLWEVRKLQLHWKKKFGVALMFSLGACVTVMSILRLQSLIQYQKKDNVTSEFADVFVWSSIEIGVGIICACLPTLRLLLVKVWPILAGTTVRDSHHWYRQSGKASEVSRSTRHSVYGKPLPATPTNPGLGFDRRYGVSRTISINGRNVSSKAGKPAGIAVEESFVMETHEQSDISLILIKPDGKDGRSNV</sequence>
<feature type="transmembrane region" description="Helical" evidence="15">
    <location>
        <begin position="210"/>
        <end position="237"/>
    </location>
</feature>
<evidence type="ECO:0000313" key="18">
    <source>
        <dbReference type="EMBL" id="KAK0385344.1"/>
    </source>
</evidence>
<dbReference type="InterPro" id="IPR052337">
    <property type="entry name" value="SAT4-like"/>
</dbReference>
<comment type="subcellular location">
    <subcellularLocation>
        <location evidence="2">Membrane</location>
        <topology evidence="2">Lipid-anchor</topology>
        <topology evidence="2">GPI-anchor</topology>
    </subcellularLocation>
    <subcellularLocation>
        <location evidence="1">Membrane</location>
        <topology evidence="1">Multi-pass membrane protein</topology>
    </subcellularLocation>
    <subcellularLocation>
        <location evidence="3">Secreted</location>
    </subcellularLocation>
</comment>
<feature type="disulfide bond" evidence="14">
    <location>
        <begin position="54"/>
        <end position="87"/>
    </location>
</feature>
<keyword evidence="6" id="KW-0325">Glycoprotein</keyword>
<dbReference type="GO" id="GO:0098552">
    <property type="term" value="C:side of membrane"/>
    <property type="evidence" value="ECO:0007669"/>
    <property type="project" value="UniProtKB-KW"/>
</dbReference>
<dbReference type="InterPro" id="IPR049326">
    <property type="entry name" value="Rhodopsin_dom_fungi"/>
</dbReference>
<keyword evidence="14" id="KW-0479">Metal-binding</keyword>
<protein>
    <recommendedName>
        <fullName evidence="17">CFEM domain-containing protein</fullName>
    </recommendedName>
</protein>